<dbReference type="EMBL" id="VAHF01000008">
    <property type="protein sequence ID" value="TXG56302.1"/>
    <property type="molecule type" value="Genomic_DNA"/>
</dbReference>
<dbReference type="SMART" id="SM01045">
    <property type="entry name" value="BURP"/>
    <property type="match status" value="1"/>
</dbReference>
<feature type="domain" description="BURP" evidence="7">
    <location>
        <begin position="132"/>
        <end position="343"/>
    </location>
</feature>
<keyword evidence="6" id="KW-0325">Glycoprotein</keyword>
<evidence type="ECO:0000256" key="2">
    <source>
        <dbReference type="ARBA" id="ARBA00004271"/>
    </source>
</evidence>
<dbReference type="PANTHER" id="PTHR31458">
    <property type="entry name" value="POLYGALACTURONASE 1 BETA-LIKE PROTEIN 2"/>
    <property type="match status" value="1"/>
</dbReference>
<gene>
    <name evidence="8" type="ORF">EZV62_017615</name>
</gene>
<evidence type="ECO:0000256" key="1">
    <source>
        <dbReference type="ARBA" id="ARBA00004191"/>
    </source>
</evidence>
<protein>
    <recommendedName>
        <fullName evidence="7">BURP domain-containing protein</fullName>
    </recommendedName>
</protein>
<keyword evidence="3" id="KW-0134">Cell wall</keyword>
<keyword evidence="9" id="KW-1185">Reference proteome</keyword>
<dbReference type="Pfam" id="PF03181">
    <property type="entry name" value="BURP"/>
    <property type="match status" value="1"/>
</dbReference>
<sequence>MSFFFFFSSDDDVQVTYVAAARELTGAKENPFTPKAHLTRYWNMKISNNLPESHFLHSKASSPLKAAYIANFSKLATALNNSQLLSLPLPLVLFNEYEFEYSEIELNFINCSSNRVNCSSNSSESEMEAGRFFRESNLKKGTVMPMPDITNKMPESTFLPRTTVNEIPFSSSKVSEMKKLFNASDNSAMDRIIKEALKDCERKPNKGETKRCVASAEDMIDFATSVLGRDVALRKTENNKGSKQDILIGSVKRINGGKAVSCHQKLYPYLLYYCHSVPDVAVYEADILDPKTKKKINHGVAICHLDTSSWFAGHQAFHALGSGPGQIEVCHWIFEKDLIWTDVHQHFPLLCIGTCHLIIINSSSSSSSLSSLVSAIDLSTGSEEWRMNILRLPHMFILHQHYLKHMFPQPRRQDSGR</sequence>
<dbReference type="InterPro" id="IPR004873">
    <property type="entry name" value="BURP_dom"/>
</dbReference>
<dbReference type="Proteomes" id="UP000323000">
    <property type="component" value="Chromosome 8"/>
</dbReference>
<dbReference type="PROSITE" id="PS51277">
    <property type="entry name" value="BURP"/>
    <property type="match status" value="1"/>
</dbReference>
<accession>A0A5C7HIV6</accession>
<evidence type="ECO:0000256" key="6">
    <source>
        <dbReference type="ARBA" id="ARBA00023180"/>
    </source>
</evidence>
<name>A0A5C7HIV6_9ROSI</name>
<dbReference type="AlphaFoldDB" id="A0A5C7HIV6"/>
<evidence type="ECO:0000313" key="9">
    <source>
        <dbReference type="Proteomes" id="UP000323000"/>
    </source>
</evidence>
<comment type="caution">
    <text evidence="8">The sequence shown here is derived from an EMBL/GenBank/DDBJ whole genome shotgun (WGS) entry which is preliminary data.</text>
</comment>
<keyword evidence="3" id="KW-0964">Secreted</keyword>
<organism evidence="8 9">
    <name type="scientific">Acer yangbiense</name>
    <dbReference type="NCBI Taxonomy" id="1000413"/>
    <lineage>
        <taxon>Eukaryota</taxon>
        <taxon>Viridiplantae</taxon>
        <taxon>Streptophyta</taxon>
        <taxon>Embryophyta</taxon>
        <taxon>Tracheophyta</taxon>
        <taxon>Spermatophyta</taxon>
        <taxon>Magnoliopsida</taxon>
        <taxon>eudicotyledons</taxon>
        <taxon>Gunneridae</taxon>
        <taxon>Pentapetalae</taxon>
        <taxon>rosids</taxon>
        <taxon>malvids</taxon>
        <taxon>Sapindales</taxon>
        <taxon>Sapindaceae</taxon>
        <taxon>Hippocastanoideae</taxon>
        <taxon>Acereae</taxon>
        <taxon>Acer</taxon>
    </lineage>
</organism>
<dbReference type="PANTHER" id="PTHR31458:SF2">
    <property type="entry name" value="POLYGALACTURONASE 1 BETA-LIKE PROTEIN 2"/>
    <property type="match status" value="1"/>
</dbReference>
<dbReference type="InterPro" id="IPR051897">
    <property type="entry name" value="PG-associated_BURP"/>
</dbReference>
<comment type="subcellular location">
    <subcellularLocation>
        <location evidence="1">Secreted</location>
        <location evidence="1">Cell wall</location>
    </subcellularLocation>
    <subcellularLocation>
        <location evidence="2">Secreted</location>
        <location evidence="2">Extracellular space</location>
        <location evidence="2">Apoplast</location>
    </subcellularLocation>
</comment>
<evidence type="ECO:0000256" key="3">
    <source>
        <dbReference type="ARBA" id="ARBA00022512"/>
    </source>
</evidence>
<dbReference type="GO" id="GO:0048046">
    <property type="term" value="C:apoplast"/>
    <property type="evidence" value="ECO:0007669"/>
    <property type="project" value="UniProtKB-SubCell"/>
</dbReference>
<evidence type="ECO:0000256" key="4">
    <source>
        <dbReference type="ARBA" id="ARBA00022523"/>
    </source>
</evidence>
<evidence type="ECO:0000313" key="8">
    <source>
        <dbReference type="EMBL" id="TXG56302.1"/>
    </source>
</evidence>
<reference evidence="9" key="1">
    <citation type="journal article" date="2019" name="Gigascience">
        <title>De novo genome assembly of the endangered Acer yangbiense, a plant species with extremely small populations endemic to Yunnan Province, China.</title>
        <authorList>
            <person name="Yang J."/>
            <person name="Wariss H.M."/>
            <person name="Tao L."/>
            <person name="Zhang R."/>
            <person name="Yun Q."/>
            <person name="Hollingsworth P."/>
            <person name="Dao Z."/>
            <person name="Luo G."/>
            <person name="Guo H."/>
            <person name="Ma Y."/>
            <person name="Sun W."/>
        </authorList>
    </citation>
    <scope>NUCLEOTIDE SEQUENCE [LARGE SCALE GENOMIC DNA]</scope>
    <source>
        <strain evidence="9">cv. Malutang</strain>
    </source>
</reference>
<keyword evidence="4" id="KW-0052">Apoplast</keyword>
<keyword evidence="5" id="KW-0732">Signal</keyword>
<dbReference type="OrthoDB" id="1909293at2759"/>
<proteinExistence type="predicted"/>
<evidence type="ECO:0000256" key="5">
    <source>
        <dbReference type="ARBA" id="ARBA00022729"/>
    </source>
</evidence>
<evidence type="ECO:0000259" key="7">
    <source>
        <dbReference type="PROSITE" id="PS51277"/>
    </source>
</evidence>